<dbReference type="AlphaFoldDB" id="A0A6L2PRB2"/>
<organism evidence="2 3">
    <name type="scientific">Coptotermes formosanus</name>
    <name type="common">Formosan subterranean termite</name>
    <dbReference type="NCBI Taxonomy" id="36987"/>
    <lineage>
        <taxon>Eukaryota</taxon>
        <taxon>Metazoa</taxon>
        <taxon>Ecdysozoa</taxon>
        <taxon>Arthropoda</taxon>
        <taxon>Hexapoda</taxon>
        <taxon>Insecta</taxon>
        <taxon>Pterygota</taxon>
        <taxon>Neoptera</taxon>
        <taxon>Polyneoptera</taxon>
        <taxon>Dictyoptera</taxon>
        <taxon>Blattodea</taxon>
        <taxon>Blattoidea</taxon>
        <taxon>Termitoidae</taxon>
        <taxon>Rhinotermitidae</taxon>
        <taxon>Coptotermes</taxon>
    </lineage>
</organism>
<keyword evidence="3" id="KW-1185">Reference proteome</keyword>
<proteinExistence type="predicted"/>
<feature type="compositionally biased region" description="Polar residues" evidence="1">
    <location>
        <begin position="148"/>
        <end position="163"/>
    </location>
</feature>
<name>A0A6L2PRB2_COPFO</name>
<evidence type="ECO:0000313" key="2">
    <source>
        <dbReference type="EMBL" id="GFG35129.1"/>
    </source>
</evidence>
<dbReference type="Proteomes" id="UP000502823">
    <property type="component" value="Unassembled WGS sequence"/>
</dbReference>
<dbReference type="InParanoid" id="A0A6L2PRB2"/>
<evidence type="ECO:0000256" key="1">
    <source>
        <dbReference type="SAM" id="MobiDB-lite"/>
    </source>
</evidence>
<evidence type="ECO:0008006" key="4">
    <source>
        <dbReference type="Google" id="ProtNLM"/>
    </source>
</evidence>
<protein>
    <recommendedName>
        <fullName evidence="4">Icarapin-like protein</fullName>
    </recommendedName>
</protein>
<feature type="compositionally biased region" description="Acidic residues" evidence="1">
    <location>
        <begin position="131"/>
        <end position="141"/>
    </location>
</feature>
<evidence type="ECO:0000313" key="3">
    <source>
        <dbReference type="Proteomes" id="UP000502823"/>
    </source>
</evidence>
<dbReference type="EMBL" id="BLKM01000529">
    <property type="protein sequence ID" value="GFG35129.1"/>
    <property type="molecule type" value="Genomic_DNA"/>
</dbReference>
<feature type="region of interest" description="Disordered" evidence="1">
    <location>
        <begin position="128"/>
        <end position="196"/>
    </location>
</feature>
<comment type="caution">
    <text evidence="2">The sequence shown here is derived from an EMBL/GenBank/DDBJ whole genome shotgun (WGS) entry which is preliminary data.</text>
</comment>
<sequence>MLIYCFYASLSSVIFPGERDTESVEDDQEEVPLPSVPAIAVPAGPGFGYLPNFYGFFPDFDLVARIKALVTRLRTQIGDSFSDFDWNKGNATSTTKVIDGHVVTVNETSIKDDDSDLVLHVKVIDVRPTEGAEESSEDSSETAETTTPKTSNNAGERSPLPTNSDERLGNEIPKQPEEGVAESLDYNSEETREHLVETREYLPSGYSIDNVDPINEVDNSVEVFHPHEPISMQSDIFINKLMSDQAMSGGMVQIPADVEVFSPDNRDIYATDVEEFVPNSKDAYESLPYASFQFRPWNENLMSLT</sequence>
<dbReference type="OrthoDB" id="6346805at2759"/>
<gene>
    <name evidence="2" type="ORF">Cfor_09616</name>
</gene>
<reference evidence="3" key="1">
    <citation type="submission" date="2020-01" db="EMBL/GenBank/DDBJ databases">
        <title>Draft genome sequence of the Termite Coptotermes fromosanus.</title>
        <authorList>
            <person name="Itakura S."/>
            <person name="Yosikawa Y."/>
            <person name="Umezawa K."/>
        </authorList>
    </citation>
    <scope>NUCLEOTIDE SEQUENCE [LARGE SCALE GENOMIC DNA]</scope>
</reference>
<accession>A0A6L2PRB2</accession>
<feature type="compositionally biased region" description="Basic and acidic residues" evidence="1">
    <location>
        <begin position="164"/>
        <end position="177"/>
    </location>
</feature>